<name>A0A6I6F900_9CLOT</name>
<evidence type="ECO:0000313" key="1">
    <source>
        <dbReference type="EMBL" id="QGU96888.1"/>
    </source>
</evidence>
<reference evidence="1 2" key="1">
    <citation type="submission" date="2019-12" db="EMBL/GenBank/DDBJ databases">
        <title>Genome sequenceing of Clostridium bovifaecis.</title>
        <authorList>
            <person name="Yao Y."/>
        </authorList>
    </citation>
    <scope>NUCLEOTIDE SEQUENCE [LARGE SCALE GENOMIC DNA]</scope>
    <source>
        <strain evidence="1 2">BXX</strain>
    </source>
</reference>
<keyword evidence="2" id="KW-1185">Reference proteome</keyword>
<dbReference type="AlphaFoldDB" id="A0A6I6F900"/>
<accession>A0A6I6F900</accession>
<gene>
    <name evidence="1" type="ORF">GOM49_14785</name>
</gene>
<protein>
    <submittedName>
        <fullName evidence="1">Uncharacterized protein</fullName>
    </submittedName>
</protein>
<dbReference type="Proteomes" id="UP000422764">
    <property type="component" value="Chromosome"/>
</dbReference>
<dbReference type="EMBL" id="CP046522">
    <property type="protein sequence ID" value="QGU96888.1"/>
    <property type="molecule type" value="Genomic_DNA"/>
</dbReference>
<sequence length="24" mass="2792">MFDTTRIVNKLKGFMGLSFVQMVE</sequence>
<evidence type="ECO:0000313" key="2">
    <source>
        <dbReference type="Proteomes" id="UP000422764"/>
    </source>
</evidence>
<organism evidence="1 2">
    <name type="scientific">Clostridium bovifaecis</name>
    <dbReference type="NCBI Taxonomy" id="2184719"/>
    <lineage>
        <taxon>Bacteria</taxon>
        <taxon>Bacillati</taxon>
        <taxon>Bacillota</taxon>
        <taxon>Clostridia</taxon>
        <taxon>Eubacteriales</taxon>
        <taxon>Clostridiaceae</taxon>
        <taxon>Clostridium</taxon>
    </lineage>
</organism>
<proteinExistence type="predicted"/>